<protein>
    <submittedName>
        <fullName evidence="3">Protein A7</fullName>
    </submittedName>
</protein>
<evidence type="ECO:0000313" key="3">
    <source>
        <dbReference type="EMBL" id="AEV80817.1"/>
    </source>
</evidence>
<organism evidence="3 4">
    <name type="scientific">Aotine betaherpesvirus 1</name>
    <dbReference type="NCBI Taxonomy" id="50290"/>
    <lineage>
        <taxon>Viruses</taxon>
        <taxon>Duplodnaviria</taxon>
        <taxon>Heunggongvirae</taxon>
        <taxon>Peploviricota</taxon>
        <taxon>Herviviricetes</taxon>
        <taxon>Herpesvirales</taxon>
        <taxon>Orthoherpesviridae</taxon>
        <taxon>Betaherpesvirinae</taxon>
        <taxon>Cytomegalovirus</taxon>
        <taxon>Cytomegalovirus aotinebeta1</taxon>
    </lineage>
</organism>
<gene>
    <name evidence="3" type="primary">A7</name>
</gene>
<feature type="transmembrane region" description="Helical" evidence="2">
    <location>
        <begin position="77"/>
        <end position="96"/>
    </location>
</feature>
<sequence length="104" mass="11849">MAAYDNSGIEVHPLDNLRRSPDPEQREDTERQTEIVYEDDDFRIPYPRAALLIILCPFVVQLLILIATLIINRDVTVGIIAGLCFTFSSVATAYYVTRALLYDR</sequence>
<evidence type="ECO:0000256" key="1">
    <source>
        <dbReference type="SAM" id="MobiDB-lite"/>
    </source>
</evidence>
<name>G8XU80_9BETA</name>
<reference evidence="3" key="1">
    <citation type="submission" date="2011-12" db="EMBL/GenBank/DDBJ databases">
        <title>Comparative genomics of primate cytomegaloviruses.</title>
        <authorList>
            <person name="Davison A.J."/>
            <person name="Holton M."/>
            <person name="Dolan A."/>
            <person name="Dargan D.J."/>
            <person name="Gatherer D."/>
            <person name="Hayward G.S."/>
        </authorList>
    </citation>
    <scope>NUCLEOTIDE SEQUENCE [LARGE SCALE GENOMIC DNA]</scope>
    <source>
        <strain evidence="3">S34E</strain>
    </source>
</reference>
<accession>G8XU80</accession>
<proteinExistence type="predicted"/>
<keyword evidence="4" id="KW-1185">Reference proteome</keyword>
<dbReference type="GeneID" id="11464184"/>
<dbReference type="EMBL" id="FJ483970">
    <property type="protein sequence ID" value="AEV80817.1"/>
    <property type="molecule type" value="Genomic_DNA"/>
</dbReference>
<dbReference type="Proteomes" id="UP000113968">
    <property type="component" value="Segment"/>
</dbReference>
<evidence type="ECO:0000313" key="4">
    <source>
        <dbReference type="Proteomes" id="UP000113968"/>
    </source>
</evidence>
<evidence type="ECO:0000256" key="2">
    <source>
        <dbReference type="SAM" id="Phobius"/>
    </source>
</evidence>
<dbReference type="KEGG" id="vg:11464184"/>
<dbReference type="RefSeq" id="YP_004940031.1">
    <property type="nucleotide sequence ID" value="NC_016447.1"/>
</dbReference>
<feature type="compositionally biased region" description="Basic and acidic residues" evidence="1">
    <location>
        <begin position="12"/>
        <end position="32"/>
    </location>
</feature>
<feature type="region of interest" description="Disordered" evidence="1">
    <location>
        <begin position="1"/>
        <end position="32"/>
    </location>
</feature>
<keyword evidence="2" id="KW-1133">Transmembrane helix</keyword>
<keyword evidence="2" id="KW-0812">Transmembrane</keyword>
<keyword evidence="2" id="KW-0472">Membrane</keyword>
<feature type="transmembrane region" description="Helical" evidence="2">
    <location>
        <begin position="49"/>
        <end position="71"/>
    </location>
</feature>